<feature type="region of interest" description="Disordered" evidence="1">
    <location>
        <begin position="837"/>
        <end position="883"/>
    </location>
</feature>
<feature type="region of interest" description="Disordered" evidence="1">
    <location>
        <begin position="161"/>
        <end position="236"/>
    </location>
</feature>
<feature type="compositionally biased region" description="Polar residues" evidence="1">
    <location>
        <begin position="197"/>
        <end position="208"/>
    </location>
</feature>
<feature type="signal peptide" evidence="2">
    <location>
        <begin position="1"/>
        <end position="22"/>
    </location>
</feature>
<evidence type="ECO:0000313" key="3">
    <source>
        <dbReference type="EMBL" id="CAD9411626.1"/>
    </source>
</evidence>
<feature type="compositionally biased region" description="Polar residues" evidence="1">
    <location>
        <begin position="139"/>
        <end position="148"/>
    </location>
</feature>
<feature type="chain" id="PRO_5031538645" description="SH2 domain-containing protein" evidence="2">
    <location>
        <begin position="23"/>
        <end position="1117"/>
    </location>
</feature>
<organism evidence="3">
    <name type="scientific">Octactis speculum</name>
    <dbReference type="NCBI Taxonomy" id="3111310"/>
    <lineage>
        <taxon>Eukaryota</taxon>
        <taxon>Sar</taxon>
        <taxon>Stramenopiles</taxon>
        <taxon>Ochrophyta</taxon>
        <taxon>Dictyochophyceae</taxon>
        <taxon>Dictyochales</taxon>
        <taxon>Dictyochaceae</taxon>
        <taxon>Octactis</taxon>
    </lineage>
</organism>
<dbReference type="SUPFAM" id="SSF49562">
    <property type="entry name" value="C2 domain (Calcium/lipid-binding domain, CaLB)"/>
    <property type="match status" value="1"/>
</dbReference>
<feature type="compositionally biased region" description="Polar residues" evidence="1">
    <location>
        <begin position="583"/>
        <end position="598"/>
    </location>
</feature>
<dbReference type="InterPro" id="IPR035892">
    <property type="entry name" value="C2_domain_sf"/>
</dbReference>
<sequence length="1117" mass="120680">MPRSNPVLSSVLGAISLETVLCMHLYGVVNVDESARIQAATAVRTALLLVAVKTRHLSLLEAILTHDPVACQNIPELADIWPSAGLVRAAKESWELVHSNLHTETDVSMKAAQIADNNNNTTAAADTPPHTAHRHDMTTDAQPSRNVSSASLCDLSAMNDHSTDKCVPSTVPVRSQTLPPVYVGVETRRGPSSSSSRDVQPSENNNNGSSTEDKHSSSSSSSSGVPPSSSSSLSSSPFSYPITNAHNDGSQYQSDGSLGVGWEFVHKSMDRKGAERILSGQPKGSFILRPHRDDKALSLSFVSVQNEKQAARRQSKKPSAPLDTGSSSTGGNSRIKEAQTTNPPPHSASPSPAKEGGGGSSSSSSSNKCVQHAVIRIMNKDGVRRFGCGSLGPCVGLAELLLLISSTLPHNLIFAPLPSDDRMYPDNLNHSVDDSGRRGLGPSENEKKLTLATWPRVVSPNVGLLSRLADLDLTNQREEAKISSPATSQSCIPPSVSLPLEDVADMVYSVVAAVQVGRMLGRLEHDRSEGIFPVGHWNACASTCSSWVGALVYWAEGLLERGSLSLILTATNQKQTPMVQYSPTAAASRPQNVSTNETNQEDKEQHTLDANGMRERHGTVEEISSWYLGGKDRQPMVKDIQALQQMLHMKSGIEFLSVRVGTSSRAPLIATFSARDVKEWLVTQKYDQDLSDATQRLDRWVVQRVIEKVVAGDVPNYTLGNDRQQGERQGVLFRFVDPWEIEALPSGAADDCAGYIGRRAYSPLTSGAVSVVLTTLNDKREMMLGGELDVETQARCLETLWRIGQGDALLASPSLLSIRTPLPTLQCGEDLERIHSGFSSGDGGDSLRWTKDVDPHHHRHHGGTGRHGPGGHDGSSSSSGLSAALTEEPFTKSLQKQLQLNAVWKFLGLNHRCVAVMGVTLIDLKNLSPSMSWNRIEVYAILRLKHRSSSSTAALTPKTRTMDSHLTQPCRLEHREETPNDSGAFDARRPCPWGTYVRFRVPLPDDVSGLANVSQKKGARGSGSVLALTKGPPQMLHVGVYQKRPIVGDLQLGSLEVPLSALTSSTPLQQWLPLQRSGTGERNAWFLHLRVTLRFVPFVEAPLASTCDVTDAVPGAH</sequence>
<feature type="region of interest" description="Disordered" evidence="1">
    <location>
        <begin position="583"/>
        <end position="605"/>
    </location>
</feature>
<feature type="region of interest" description="Disordered" evidence="1">
    <location>
        <begin position="308"/>
        <end position="366"/>
    </location>
</feature>
<dbReference type="CDD" id="cd00173">
    <property type="entry name" value="SH2"/>
    <property type="match status" value="1"/>
</dbReference>
<evidence type="ECO:0008006" key="4">
    <source>
        <dbReference type="Google" id="ProtNLM"/>
    </source>
</evidence>
<feature type="compositionally biased region" description="Low complexity" evidence="1">
    <location>
        <begin position="217"/>
        <end position="236"/>
    </location>
</feature>
<keyword evidence="2" id="KW-0732">Signal</keyword>
<gene>
    <name evidence="3" type="ORF">DSPE1174_LOCUS11227</name>
</gene>
<dbReference type="SUPFAM" id="SSF55550">
    <property type="entry name" value="SH2 domain"/>
    <property type="match status" value="1"/>
</dbReference>
<feature type="compositionally biased region" description="Low complexity" evidence="1">
    <location>
        <begin position="119"/>
        <end position="130"/>
    </location>
</feature>
<dbReference type="EMBL" id="HBGS01022037">
    <property type="protein sequence ID" value="CAD9411626.1"/>
    <property type="molecule type" value="Transcribed_RNA"/>
</dbReference>
<proteinExistence type="predicted"/>
<dbReference type="AlphaFoldDB" id="A0A7S2C0L9"/>
<feature type="region of interest" description="Disordered" evidence="1">
    <location>
        <begin position="119"/>
        <end position="148"/>
    </location>
</feature>
<feature type="compositionally biased region" description="Low complexity" evidence="1">
    <location>
        <begin position="874"/>
        <end position="883"/>
    </location>
</feature>
<evidence type="ECO:0000256" key="2">
    <source>
        <dbReference type="SAM" id="SignalP"/>
    </source>
</evidence>
<protein>
    <recommendedName>
        <fullName evidence="4">SH2 domain-containing protein</fullName>
    </recommendedName>
</protein>
<dbReference type="Gene3D" id="3.30.505.10">
    <property type="entry name" value="SH2 domain"/>
    <property type="match status" value="1"/>
</dbReference>
<dbReference type="InterPro" id="IPR036860">
    <property type="entry name" value="SH2_dom_sf"/>
</dbReference>
<evidence type="ECO:0000256" key="1">
    <source>
        <dbReference type="SAM" id="MobiDB-lite"/>
    </source>
</evidence>
<accession>A0A7S2C0L9</accession>
<reference evidence="3" key="1">
    <citation type="submission" date="2021-01" db="EMBL/GenBank/DDBJ databases">
        <authorList>
            <person name="Corre E."/>
            <person name="Pelletier E."/>
            <person name="Niang G."/>
            <person name="Scheremetjew M."/>
            <person name="Finn R."/>
            <person name="Kale V."/>
            <person name="Holt S."/>
            <person name="Cochrane G."/>
            <person name="Meng A."/>
            <person name="Brown T."/>
            <person name="Cohen L."/>
        </authorList>
    </citation>
    <scope>NUCLEOTIDE SEQUENCE</scope>
    <source>
        <strain evidence="3">CCMP1381</strain>
    </source>
</reference>
<name>A0A7S2C0L9_9STRA</name>